<evidence type="ECO:0000256" key="1">
    <source>
        <dbReference type="SAM" id="MobiDB-lite"/>
    </source>
</evidence>
<accession>A0A2T7DX28</accession>
<evidence type="ECO:0000313" key="3">
    <source>
        <dbReference type="Proteomes" id="UP000244336"/>
    </source>
</evidence>
<feature type="compositionally biased region" description="Low complexity" evidence="1">
    <location>
        <begin position="1"/>
        <end position="10"/>
    </location>
</feature>
<reference evidence="2 3" key="1">
    <citation type="submission" date="2018-04" db="EMBL/GenBank/DDBJ databases">
        <title>WGS assembly of Panicum hallii var. hallii HAL2.</title>
        <authorList>
            <person name="Lovell J."/>
            <person name="Jenkins J."/>
            <person name="Lowry D."/>
            <person name="Mamidi S."/>
            <person name="Sreedasyam A."/>
            <person name="Weng X."/>
            <person name="Barry K."/>
            <person name="Bonette J."/>
            <person name="Campitelli B."/>
            <person name="Daum C."/>
            <person name="Gordon S."/>
            <person name="Gould B."/>
            <person name="Lipzen A."/>
            <person name="MacQueen A."/>
            <person name="Palacio-Mejia J."/>
            <person name="Plott C."/>
            <person name="Shakirov E."/>
            <person name="Shu S."/>
            <person name="Yoshinaga Y."/>
            <person name="Zane M."/>
            <person name="Rokhsar D."/>
            <person name="Grimwood J."/>
            <person name="Schmutz J."/>
            <person name="Juenger T."/>
        </authorList>
    </citation>
    <scope>NUCLEOTIDE SEQUENCE [LARGE SCALE GENOMIC DNA]</scope>
    <source>
        <strain evidence="3">cv. HAL2</strain>
    </source>
</reference>
<name>A0A2T7DX28_9POAL</name>
<feature type="region of interest" description="Disordered" evidence="1">
    <location>
        <begin position="1"/>
        <end position="58"/>
    </location>
</feature>
<proteinExistence type="predicted"/>
<dbReference type="Gramene" id="PUZ60133">
    <property type="protein sequence ID" value="PUZ60133"/>
    <property type="gene ID" value="GQ55_4G099700"/>
</dbReference>
<keyword evidence="3" id="KW-1185">Reference proteome</keyword>
<dbReference type="AlphaFoldDB" id="A0A2T7DX28"/>
<dbReference type="EMBL" id="CM009752">
    <property type="protein sequence ID" value="PUZ60133.1"/>
    <property type="molecule type" value="Genomic_DNA"/>
</dbReference>
<sequence length="58" mass="6076">MGLCCSSANPPASPANNPPGTSDNVPPATPPNGHLRHTQRGFVTDGREPRGNKHPIHN</sequence>
<dbReference type="Proteomes" id="UP000244336">
    <property type="component" value="Chromosome 4"/>
</dbReference>
<evidence type="ECO:0000313" key="2">
    <source>
        <dbReference type="EMBL" id="PUZ60133.1"/>
    </source>
</evidence>
<organism evidence="2 3">
    <name type="scientific">Panicum hallii var. hallii</name>
    <dbReference type="NCBI Taxonomy" id="1504633"/>
    <lineage>
        <taxon>Eukaryota</taxon>
        <taxon>Viridiplantae</taxon>
        <taxon>Streptophyta</taxon>
        <taxon>Embryophyta</taxon>
        <taxon>Tracheophyta</taxon>
        <taxon>Spermatophyta</taxon>
        <taxon>Magnoliopsida</taxon>
        <taxon>Liliopsida</taxon>
        <taxon>Poales</taxon>
        <taxon>Poaceae</taxon>
        <taxon>PACMAD clade</taxon>
        <taxon>Panicoideae</taxon>
        <taxon>Panicodae</taxon>
        <taxon>Paniceae</taxon>
        <taxon>Panicinae</taxon>
        <taxon>Panicum</taxon>
        <taxon>Panicum sect. Panicum</taxon>
    </lineage>
</organism>
<protein>
    <submittedName>
        <fullName evidence="2">Uncharacterized protein</fullName>
    </submittedName>
</protein>
<gene>
    <name evidence="2" type="ORF">GQ55_4G099700</name>
</gene>